<dbReference type="InterPro" id="IPR055120">
    <property type="entry name" value="Chs-1/2_IV_N"/>
</dbReference>
<feature type="transmembrane region" description="Helical" evidence="13">
    <location>
        <begin position="1219"/>
        <end position="1240"/>
    </location>
</feature>
<keyword evidence="4" id="KW-0328">Glycosyltransferase</keyword>
<dbReference type="SUPFAM" id="SSF53448">
    <property type="entry name" value="Nucleotide-diphospho-sugar transferases"/>
    <property type="match status" value="1"/>
</dbReference>
<evidence type="ECO:0000256" key="7">
    <source>
        <dbReference type="ARBA" id="ARBA00022989"/>
    </source>
</evidence>
<feature type="transmembrane region" description="Helical" evidence="13">
    <location>
        <begin position="130"/>
        <end position="150"/>
    </location>
</feature>
<keyword evidence="8" id="KW-0175">Coiled coil</keyword>
<feature type="transmembrane region" description="Helical" evidence="13">
    <location>
        <begin position="900"/>
        <end position="919"/>
    </location>
</feature>
<dbReference type="GO" id="GO:0005886">
    <property type="term" value="C:plasma membrane"/>
    <property type="evidence" value="ECO:0007669"/>
    <property type="project" value="UniProtKB-SubCell"/>
</dbReference>
<feature type="transmembrane region" description="Helical" evidence="13">
    <location>
        <begin position="925"/>
        <end position="946"/>
    </location>
</feature>
<keyword evidence="9 13" id="KW-0472">Membrane</keyword>
<dbReference type="InterPro" id="IPR029044">
    <property type="entry name" value="Nucleotide-diphossugar_trans"/>
</dbReference>
<keyword evidence="3" id="KW-1003">Cell membrane</keyword>
<name>A0A0N5AH42_9BILA</name>
<dbReference type="CDD" id="cd04190">
    <property type="entry name" value="Chitin_synth_C"/>
    <property type="match status" value="1"/>
</dbReference>
<feature type="transmembrane region" description="Helical" evidence="13">
    <location>
        <begin position="37"/>
        <end position="57"/>
    </location>
</feature>
<evidence type="ECO:0000256" key="9">
    <source>
        <dbReference type="ARBA" id="ARBA00023136"/>
    </source>
</evidence>
<reference evidence="16" key="1">
    <citation type="submission" date="2017-02" db="UniProtKB">
        <authorList>
            <consortium name="WormBaseParasite"/>
        </authorList>
    </citation>
    <scope>IDENTIFICATION</scope>
</reference>
<dbReference type="GO" id="GO:0006031">
    <property type="term" value="P:chitin biosynthetic process"/>
    <property type="evidence" value="ECO:0007669"/>
    <property type="project" value="TreeGrafter"/>
</dbReference>
<evidence type="ECO:0000313" key="15">
    <source>
        <dbReference type="Proteomes" id="UP000046393"/>
    </source>
</evidence>
<evidence type="ECO:0000256" key="3">
    <source>
        <dbReference type="ARBA" id="ARBA00022475"/>
    </source>
</evidence>
<keyword evidence="6 13" id="KW-0812">Transmembrane</keyword>
<dbReference type="GO" id="GO:0004100">
    <property type="term" value="F:chitin synthase activity"/>
    <property type="evidence" value="ECO:0007669"/>
    <property type="project" value="UniProtKB-EC"/>
</dbReference>
<evidence type="ECO:0000256" key="12">
    <source>
        <dbReference type="ARBA" id="ARBA00048014"/>
    </source>
</evidence>
<comment type="subcellular location">
    <subcellularLocation>
        <location evidence="1">Cell membrane</location>
        <topology evidence="1">Multi-pass membrane protein</topology>
    </subcellularLocation>
</comment>
<feature type="transmembrane region" description="Helical" evidence="13">
    <location>
        <begin position="401"/>
        <end position="420"/>
    </location>
</feature>
<feature type="transmembrane region" description="Helical" evidence="13">
    <location>
        <begin position="223"/>
        <end position="245"/>
    </location>
</feature>
<evidence type="ECO:0000256" key="1">
    <source>
        <dbReference type="ARBA" id="ARBA00004651"/>
    </source>
</evidence>
<proteinExistence type="inferred from homology"/>
<evidence type="ECO:0000256" key="4">
    <source>
        <dbReference type="ARBA" id="ARBA00022676"/>
    </source>
</evidence>
<feature type="domain" description="Chitin synthase chs-1/2 N-terminal putative transporter" evidence="14">
    <location>
        <begin position="25"/>
        <end position="421"/>
    </location>
</feature>
<evidence type="ECO:0000256" key="8">
    <source>
        <dbReference type="ARBA" id="ARBA00023054"/>
    </source>
</evidence>
<organism evidence="15 16">
    <name type="scientific">Syphacia muris</name>
    <dbReference type="NCBI Taxonomy" id="451379"/>
    <lineage>
        <taxon>Eukaryota</taxon>
        <taxon>Metazoa</taxon>
        <taxon>Ecdysozoa</taxon>
        <taxon>Nematoda</taxon>
        <taxon>Chromadorea</taxon>
        <taxon>Rhabditida</taxon>
        <taxon>Spirurina</taxon>
        <taxon>Oxyuridomorpha</taxon>
        <taxon>Oxyuroidea</taxon>
        <taxon>Oxyuridae</taxon>
        <taxon>Syphacia</taxon>
    </lineage>
</organism>
<keyword evidence="7 13" id="KW-1133">Transmembrane helix</keyword>
<evidence type="ECO:0000256" key="13">
    <source>
        <dbReference type="SAM" id="Phobius"/>
    </source>
</evidence>
<sequence length="1331" mass="152186">MTEEPVTWDAFRSQTREVGMNIQMKPWMIRALRVMKLLFYLSAHVLVVTGAAASKFWSTLLAANVVQKNSGTDIKYYKYCHRKAMSRGAERDFAVVSLFCLWLIQVVPEVFAFLQALWRVNSKKWQKVSLLVVGVECARTIGNSLLYFVVFPELDLARCIALSVFAVYIPCYQAASRKIRAAFLPTNSLARRFSLLISSSRRGLILLVLMSSSYLWLIMRKNFHYALVLPLALLFSAVGFWDAWVKPYHSVSGLRVLYELKYGVRKLSASTRLCISLCRFIIATSVLTCAPKMDWFKWHKLIFPDKMEDESNDNPFASSLLALTFFIITINFLLRLSSRLLAATNMYISPLLHPLYSVPPMLLAFCYFNSFVLPICSLPFVNTDEKSVGLLWQSYTLSWPSHPFPDILLSWTWAVAYAFWAKSHVKSPKFEENSDIIDSMTPIMNGLFIEQSLVIYRHSINNKEVYMGVEEGGDNFESKGFANDDVDKTVTLYACATMWHETRNEMKQMIMSLIRVDKERSLIMAGKSSGKLKFRFEAHIFFDDAWEYQAECGRTPNKYFKTLFNLLLELINAEATDPGFVSAQVLVNTPYGGRLVVRLPEGTLLYVHLKDKNLIRNKKRWSQVMYMYYLLGHRIMDSPRSVEDRQLDADNTYILAIDGDSKFQPSSVLKLLQLLEAKKDIGCACGRVHPLGNGVMVWYQKFEYAIAHWLQKAAEHAYGCVLCAPGCFSMFRASALMDDNVMHKYTKKPSEPRHFLQYDQGEDRWLSTLLLKQGYRIEYEAAADAETYAPEGFDEFFNQRRRWTPSSVANTLDLLADYKLACANNDSISKLYVAYQSIVIGCACFGPGIMFTMIVYSMDICFFESAVFQIHSDTVLKYNAIPVVIYIVACFVCKAKHQLMLAKILSLIYAFVMVAVSVATACETALQTIFAPTAFFSFIMLSMVVVAAAMHPQEFYNIIYGLPFFLMIPCTFLFMTLYSLINLHVMNWGTREAAADEKNNKSDTSPLHKLWICLGFNNVTKFLKAFKEHRFFSKEISELESRIQHLEHQGANEVNDESMEEKFMTPAAKLRSVITPTTASSSMTVSTAFSPRTETKRFQENRFVWMDQEYLQVCTRGRLSANEQNFWNELIDNYLKPHIMTPEESKQAAASLISMRNQVATLVLIINGLFVLTIYLVQKHKDILSIEWLPYEGFSYKKWDEKKGKGYIEVYGGLKLEPVGLVILSILMGILFVQMMGMLIHRLNTVLAAMNEISFLEDYGNYEADGVDEMKILDNARQMADRVYYINVHGPGGYVRATKDSSVTSVVYKLQRSRLAKRMEKPSIPTRVGFD</sequence>
<feature type="transmembrane region" description="Helical" evidence="13">
    <location>
        <begin position="93"/>
        <end position="118"/>
    </location>
</feature>
<evidence type="ECO:0000313" key="16">
    <source>
        <dbReference type="WBParaSite" id="SMUV_0000367801-mRNA-1"/>
    </source>
</evidence>
<feature type="transmembrane region" description="Helical" evidence="13">
    <location>
        <begin position="316"/>
        <end position="334"/>
    </location>
</feature>
<dbReference type="WBParaSite" id="SMUV_0000367801-mRNA-1">
    <property type="protein sequence ID" value="SMUV_0000367801-mRNA-1"/>
    <property type="gene ID" value="SMUV_0000367801"/>
</dbReference>
<evidence type="ECO:0000259" key="14">
    <source>
        <dbReference type="Pfam" id="PF23000"/>
    </source>
</evidence>
<dbReference type="Pfam" id="PF23000">
    <property type="entry name" value="ChitinSynthase_IV_N"/>
    <property type="match status" value="1"/>
</dbReference>
<feature type="transmembrane region" description="Helical" evidence="13">
    <location>
        <begin position="833"/>
        <end position="856"/>
    </location>
</feature>
<keyword evidence="10" id="KW-0325">Glycoprotein</keyword>
<dbReference type="PANTHER" id="PTHR22914">
    <property type="entry name" value="CHITIN SYNTHASE"/>
    <property type="match status" value="1"/>
</dbReference>
<keyword evidence="15" id="KW-1185">Reference proteome</keyword>
<feature type="transmembrane region" description="Helical" evidence="13">
    <location>
        <begin position="156"/>
        <end position="175"/>
    </location>
</feature>
<evidence type="ECO:0000256" key="11">
    <source>
        <dbReference type="ARBA" id="ARBA00046329"/>
    </source>
</evidence>
<feature type="transmembrane region" description="Helical" evidence="13">
    <location>
        <begin position="355"/>
        <end position="381"/>
    </location>
</feature>
<feature type="transmembrane region" description="Helical" evidence="13">
    <location>
        <begin position="958"/>
        <end position="981"/>
    </location>
</feature>
<evidence type="ECO:0000256" key="2">
    <source>
        <dbReference type="ARBA" id="ARBA00012543"/>
    </source>
</evidence>
<evidence type="ECO:0000256" key="5">
    <source>
        <dbReference type="ARBA" id="ARBA00022679"/>
    </source>
</evidence>
<dbReference type="STRING" id="451379.A0A0N5AH42"/>
<dbReference type="Pfam" id="PF03142">
    <property type="entry name" value="Chitin_synth_2"/>
    <property type="match status" value="1"/>
</dbReference>
<evidence type="ECO:0000256" key="10">
    <source>
        <dbReference type="ARBA" id="ARBA00023180"/>
    </source>
</evidence>
<dbReference type="EC" id="2.4.1.16" evidence="2"/>
<feature type="transmembrane region" description="Helical" evidence="13">
    <location>
        <begin position="1159"/>
        <end position="1177"/>
    </location>
</feature>
<dbReference type="Proteomes" id="UP000046393">
    <property type="component" value="Unplaced"/>
</dbReference>
<accession>A0A0N5AH42</accession>
<dbReference type="InterPro" id="IPR004835">
    <property type="entry name" value="Chitin_synth"/>
</dbReference>
<protein>
    <recommendedName>
        <fullName evidence="2">chitin synthase</fullName>
        <ecNumber evidence="2">2.4.1.16</ecNumber>
    </recommendedName>
</protein>
<comment type="similarity">
    <text evidence="11">Belongs to the chitin synthase family. Class IV subfamily.</text>
</comment>
<dbReference type="PANTHER" id="PTHR22914:SF12">
    <property type="entry name" value="CHITIN SYNTHASE CHS-1"/>
    <property type="match status" value="1"/>
</dbReference>
<feature type="transmembrane region" description="Helical" evidence="13">
    <location>
        <begin position="876"/>
        <end position="893"/>
    </location>
</feature>
<comment type="catalytic activity">
    <reaction evidence="12">
        <text>[(1-&gt;4)-N-acetyl-beta-D-glucosaminyl](n) + UDP-N-acetyl-alpha-D-glucosamine = [(1-&gt;4)-N-acetyl-beta-D-glucosaminyl](n+1) + UDP + H(+)</text>
        <dbReference type="Rhea" id="RHEA:16637"/>
        <dbReference type="Rhea" id="RHEA-COMP:9593"/>
        <dbReference type="Rhea" id="RHEA-COMP:9595"/>
        <dbReference type="ChEBI" id="CHEBI:15378"/>
        <dbReference type="ChEBI" id="CHEBI:17029"/>
        <dbReference type="ChEBI" id="CHEBI:57705"/>
        <dbReference type="ChEBI" id="CHEBI:58223"/>
        <dbReference type="EC" id="2.4.1.16"/>
    </reaction>
</comment>
<evidence type="ECO:0000256" key="6">
    <source>
        <dbReference type="ARBA" id="ARBA00022692"/>
    </source>
</evidence>
<keyword evidence="5" id="KW-0808">Transferase</keyword>
<dbReference type="FunFam" id="3.90.550.10:FF:000139">
    <property type="entry name" value="Chitin synthase 8"/>
    <property type="match status" value="1"/>
</dbReference>